<keyword evidence="8" id="KW-0966">Cell projection</keyword>
<dbReference type="RefSeq" id="WP_193002047.1">
    <property type="nucleotide sequence ID" value="NZ_CP040449.1"/>
</dbReference>
<evidence type="ECO:0000256" key="5">
    <source>
        <dbReference type="ARBA" id="ARBA00023143"/>
    </source>
</evidence>
<sequence length="299" mass="32702">MRISTAQIQNSMLSNLQNGYSEYGRLAQQIATGKRILQPSDDVIGSVQLIGLQREQAAIAQYQKNIFNAQNQLAQAETQLDTMVDMLQRVRELTQSAANGSVSAGDRAGIIAELSSLRDGLFDLANARNESGSSLFAGSQVDKPALVKDEDGNYIYQGDDLAREVVVGNGVTVSLNEGADKLFLNGGDFFKQLDEFIILLEDPDSDVSEAAGALLDRSLEVLDDVSSMISRIGAKVNLLDQLDNAHSEMNLYSQEVSNEIESLDYADAVTRQYSVLMVLQLQQQSFSKINSLSLFNYMP</sequence>
<dbReference type="Pfam" id="PF00669">
    <property type="entry name" value="Flagellin_N"/>
    <property type="match status" value="1"/>
</dbReference>
<comment type="similarity">
    <text evidence="3">Belongs to the bacterial flagellin family.</text>
</comment>
<dbReference type="InterPro" id="IPR001029">
    <property type="entry name" value="Flagellin_N"/>
</dbReference>
<dbReference type="GO" id="GO:0005576">
    <property type="term" value="C:extracellular region"/>
    <property type="evidence" value="ECO:0007669"/>
    <property type="project" value="UniProtKB-SubCell"/>
</dbReference>
<evidence type="ECO:0000256" key="3">
    <source>
        <dbReference type="ARBA" id="ARBA00005709"/>
    </source>
</evidence>
<dbReference type="PANTHER" id="PTHR42792">
    <property type="entry name" value="FLAGELLIN"/>
    <property type="match status" value="1"/>
</dbReference>
<dbReference type="KEGG" id="asim:FE240_14985"/>
<evidence type="ECO:0000256" key="2">
    <source>
        <dbReference type="ARBA" id="ARBA00004613"/>
    </source>
</evidence>
<keyword evidence="8" id="KW-0969">Cilium</keyword>
<evidence type="ECO:0000313" key="8">
    <source>
        <dbReference type="EMBL" id="QFI55876.1"/>
    </source>
</evidence>
<keyword evidence="5" id="KW-0975">Bacterial flagellum</keyword>
<evidence type="ECO:0000256" key="1">
    <source>
        <dbReference type="ARBA" id="ARBA00004365"/>
    </source>
</evidence>
<feature type="coiled-coil region" evidence="6">
    <location>
        <begin position="52"/>
        <end position="93"/>
    </location>
</feature>
<dbReference type="Proteomes" id="UP000594034">
    <property type="component" value="Chromosome"/>
</dbReference>
<comment type="subcellular location">
    <subcellularLocation>
        <location evidence="1">Bacterial flagellum</location>
    </subcellularLocation>
    <subcellularLocation>
        <location evidence="2">Secreted</location>
    </subcellularLocation>
</comment>
<evidence type="ECO:0000259" key="7">
    <source>
        <dbReference type="Pfam" id="PF00669"/>
    </source>
</evidence>
<dbReference type="GO" id="GO:0005198">
    <property type="term" value="F:structural molecule activity"/>
    <property type="evidence" value="ECO:0007669"/>
    <property type="project" value="InterPro"/>
</dbReference>
<dbReference type="AlphaFoldDB" id="A0A5J6WXM0"/>
<accession>A0A5J6WXM0</accession>
<name>A0A5J6WXM0_9GAMM</name>
<keyword evidence="4" id="KW-0964">Secreted</keyword>
<keyword evidence="9" id="KW-1185">Reference proteome</keyword>
<dbReference type="EMBL" id="CP040449">
    <property type="protein sequence ID" value="QFI55876.1"/>
    <property type="molecule type" value="Genomic_DNA"/>
</dbReference>
<dbReference type="SUPFAM" id="SSF64518">
    <property type="entry name" value="Phase 1 flagellin"/>
    <property type="match status" value="1"/>
</dbReference>
<evidence type="ECO:0000256" key="4">
    <source>
        <dbReference type="ARBA" id="ARBA00022525"/>
    </source>
</evidence>
<dbReference type="GO" id="GO:0071973">
    <property type="term" value="P:bacterial-type flagellum-dependent cell motility"/>
    <property type="evidence" value="ECO:0007669"/>
    <property type="project" value="InterPro"/>
</dbReference>
<reference evidence="8 9" key="1">
    <citation type="submission" date="2019-05" db="EMBL/GenBank/DDBJ databases">
        <title>OXA-830, a novel chromosomally encoded expanded-spectrum class D beta-lactamase in Aeromonas simiae.</title>
        <authorList>
            <person name="Zhou W."/>
            <person name="Chen Q."/>
        </authorList>
    </citation>
    <scope>NUCLEOTIDE SEQUENCE [LARGE SCALE GENOMIC DNA]</scope>
    <source>
        <strain evidence="8 9">A6</strain>
    </source>
</reference>
<proteinExistence type="inferred from homology"/>
<dbReference type="PANTHER" id="PTHR42792:SF1">
    <property type="entry name" value="FLAGELLAR HOOK-ASSOCIATED PROTEIN 3"/>
    <property type="match status" value="1"/>
</dbReference>
<keyword evidence="6" id="KW-0175">Coiled coil</keyword>
<evidence type="ECO:0000313" key="9">
    <source>
        <dbReference type="Proteomes" id="UP000594034"/>
    </source>
</evidence>
<organism evidence="8 9">
    <name type="scientific">Aeromonas simiae</name>
    <dbReference type="NCBI Taxonomy" id="218936"/>
    <lineage>
        <taxon>Bacteria</taxon>
        <taxon>Pseudomonadati</taxon>
        <taxon>Pseudomonadota</taxon>
        <taxon>Gammaproteobacteria</taxon>
        <taxon>Aeromonadales</taxon>
        <taxon>Aeromonadaceae</taxon>
        <taxon>Aeromonas</taxon>
    </lineage>
</organism>
<dbReference type="InterPro" id="IPR013384">
    <property type="entry name" value="Flagell_FlgL"/>
</dbReference>
<evidence type="ECO:0000256" key="6">
    <source>
        <dbReference type="SAM" id="Coils"/>
    </source>
</evidence>
<gene>
    <name evidence="8" type="primary">flgL</name>
    <name evidence="8" type="ORF">FE240_14985</name>
</gene>
<dbReference type="Gene3D" id="1.20.1330.10">
    <property type="entry name" value="f41 fragment of flagellin, N-terminal domain"/>
    <property type="match status" value="1"/>
</dbReference>
<dbReference type="InterPro" id="IPR001492">
    <property type="entry name" value="Flagellin"/>
</dbReference>
<protein>
    <submittedName>
        <fullName evidence="8">Flagellar hook-associated protein 3</fullName>
    </submittedName>
</protein>
<dbReference type="NCBIfam" id="TIGR02550">
    <property type="entry name" value="flagell_flgL"/>
    <property type="match status" value="1"/>
</dbReference>
<dbReference type="GO" id="GO:0009424">
    <property type="term" value="C:bacterial-type flagellum hook"/>
    <property type="evidence" value="ECO:0007669"/>
    <property type="project" value="InterPro"/>
</dbReference>
<feature type="domain" description="Flagellin N-terminal" evidence="7">
    <location>
        <begin position="3"/>
        <end position="140"/>
    </location>
</feature>
<keyword evidence="8" id="KW-0282">Flagellum</keyword>